<gene>
    <name evidence="1" type="ORF">N7537_011435</name>
</gene>
<dbReference type="RefSeq" id="XP_056747776.1">
    <property type="nucleotide sequence ID" value="XM_056902489.1"/>
</dbReference>
<dbReference type="Proteomes" id="UP001213799">
    <property type="component" value="Unassembled WGS sequence"/>
</dbReference>
<evidence type="ECO:0000313" key="2">
    <source>
        <dbReference type="Proteomes" id="UP001213799"/>
    </source>
</evidence>
<proteinExistence type="predicted"/>
<dbReference type="SUPFAM" id="SSF50978">
    <property type="entry name" value="WD40 repeat-like"/>
    <property type="match status" value="1"/>
</dbReference>
<dbReference type="GeneID" id="81592731"/>
<dbReference type="InterPro" id="IPR015943">
    <property type="entry name" value="WD40/YVTN_repeat-like_dom_sf"/>
</dbReference>
<organism evidence="1 2">
    <name type="scientific">Penicillium hordei</name>
    <dbReference type="NCBI Taxonomy" id="40994"/>
    <lineage>
        <taxon>Eukaryota</taxon>
        <taxon>Fungi</taxon>
        <taxon>Dikarya</taxon>
        <taxon>Ascomycota</taxon>
        <taxon>Pezizomycotina</taxon>
        <taxon>Eurotiomycetes</taxon>
        <taxon>Eurotiomycetidae</taxon>
        <taxon>Eurotiales</taxon>
        <taxon>Aspergillaceae</taxon>
        <taxon>Penicillium</taxon>
    </lineage>
</organism>
<dbReference type="AlphaFoldDB" id="A0AAD6DLU4"/>
<feature type="non-terminal residue" evidence="1">
    <location>
        <position position="1"/>
    </location>
</feature>
<evidence type="ECO:0000313" key="1">
    <source>
        <dbReference type="EMBL" id="KAJ5588757.1"/>
    </source>
</evidence>
<protein>
    <submittedName>
        <fullName evidence="1">Uncharacterized protein</fullName>
    </submittedName>
</protein>
<reference evidence="1" key="1">
    <citation type="journal article" date="2023" name="IMA Fungus">
        <title>Comparative genomic study of the Penicillium genus elucidates a diverse pangenome and 15 lateral gene transfer events.</title>
        <authorList>
            <person name="Petersen C."/>
            <person name="Sorensen T."/>
            <person name="Nielsen M.R."/>
            <person name="Sondergaard T.E."/>
            <person name="Sorensen J.L."/>
            <person name="Fitzpatrick D.A."/>
            <person name="Frisvad J.C."/>
            <person name="Nielsen K.L."/>
        </authorList>
    </citation>
    <scope>NUCLEOTIDE SEQUENCE</scope>
    <source>
        <strain evidence="1">IBT 12815</strain>
    </source>
</reference>
<name>A0AAD6DLU4_9EURO</name>
<accession>A0AAD6DLU4</accession>
<reference evidence="1" key="2">
    <citation type="submission" date="2023-01" db="EMBL/GenBank/DDBJ databases">
        <authorList>
            <person name="Petersen C."/>
        </authorList>
    </citation>
    <scope>NUCLEOTIDE SEQUENCE</scope>
    <source>
        <strain evidence="1">IBT 12815</strain>
    </source>
</reference>
<comment type="caution">
    <text evidence="1">The sequence shown here is derived from an EMBL/GenBank/DDBJ whole genome shotgun (WGS) entry which is preliminary data.</text>
</comment>
<keyword evidence="2" id="KW-1185">Reference proteome</keyword>
<sequence>DSQSTEQRVFTLEGHSGPIRPIAWSIDGSLLASSVSVVRAPGQCVLPLHINSPDFLQFDKVNSDHLRTRTGTLDIGSIASVTFMPHRIILSPKQYGYGLSHDLSWITYNEVNLLWLPTEFRPQGSSRFAMSATNLATGCSSGHVIFLTLRERGPVE</sequence>
<dbReference type="Gene3D" id="2.130.10.10">
    <property type="entry name" value="YVTN repeat-like/Quinoprotein amine dehydrogenase"/>
    <property type="match status" value="1"/>
</dbReference>
<dbReference type="InterPro" id="IPR036322">
    <property type="entry name" value="WD40_repeat_dom_sf"/>
</dbReference>
<dbReference type="EMBL" id="JAQJAE010000006">
    <property type="protein sequence ID" value="KAJ5588757.1"/>
    <property type="molecule type" value="Genomic_DNA"/>
</dbReference>